<reference evidence="3" key="2">
    <citation type="submission" date="2014-05" db="EMBL/GenBank/DDBJ databases">
        <title>The genome and life-stage specific transcriptomes of Globodera pallida elucidate key aspects of plant parasitism by a cyst nematode.</title>
        <authorList>
            <person name="Cotton J.A."/>
            <person name="Lilley C.J."/>
            <person name="Jones L.M."/>
            <person name="Kikuchi T."/>
            <person name="Reid A.J."/>
            <person name="Thorpe P."/>
            <person name="Tsai I.J."/>
            <person name="Beasley H."/>
            <person name="Blok V."/>
            <person name="Cock P.J.A."/>
            <person name="Van den Akker S.E."/>
            <person name="Holroyd N."/>
            <person name="Hunt M."/>
            <person name="Mantelin S."/>
            <person name="Naghra H."/>
            <person name="Pain A."/>
            <person name="Palomares-Rius J.E."/>
            <person name="Zarowiecki M."/>
            <person name="Berriman M."/>
            <person name="Jones J.T."/>
            <person name="Urwin P.E."/>
        </authorList>
    </citation>
    <scope>NUCLEOTIDE SEQUENCE [LARGE SCALE GENOMIC DNA]</scope>
    <source>
        <strain evidence="3">Lindley</strain>
    </source>
</reference>
<dbReference type="Gene3D" id="3.40.50.720">
    <property type="entry name" value="NAD(P)-binding Rossmann-like Domain"/>
    <property type="match status" value="1"/>
</dbReference>
<dbReference type="PANTHER" id="PTHR43362:SF1">
    <property type="entry name" value="MANNITOL DEHYDROGENASE 2-RELATED"/>
    <property type="match status" value="1"/>
</dbReference>
<dbReference type="AlphaFoldDB" id="A0A183C6W0"/>
<accession>A0A183C6W0</accession>
<proteinExistence type="predicted"/>
<evidence type="ECO:0000313" key="3">
    <source>
        <dbReference type="Proteomes" id="UP000050741"/>
    </source>
</evidence>
<evidence type="ECO:0000313" key="4">
    <source>
        <dbReference type="WBParaSite" id="GPLIN_000860600"/>
    </source>
</evidence>
<feature type="domain" description="Mannitol dehydrogenase N-terminal" evidence="2">
    <location>
        <begin position="7"/>
        <end position="56"/>
    </location>
</feature>
<dbReference type="PANTHER" id="PTHR43362">
    <property type="entry name" value="MANNITOL DEHYDROGENASE DSF1-RELATED"/>
    <property type="match status" value="1"/>
</dbReference>
<protein>
    <submittedName>
        <fullName evidence="4">Mannitol_dh domain-containing protein</fullName>
    </submittedName>
</protein>
<keyword evidence="3" id="KW-1185">Reference proteome</keyword>
<dbReference type="InterPro" id="IPR036291">
    <property type="entry name" value="NAD(P)-bd_dom_sf"/>
</dbReference>
<dbReference type="InterPro" id="IPR013131">
    <property type="entry name" value="Mannitol_DH_N"/>
</dbReference>
<dbReference type="SUPFAM" id="SSF51735">
    <property type="entry name" value="NAD(P)-binding Rossmann-fold domains"/>
    <property type="match status" value="1"/>
</dbReference>
<dbReference type="InterPro" id="IPR050988">
    <property type="entry name" value="Mannitol_DH/Oxidoreductase"/>
</dbReference>
<dbReference type="Pfam" id="PF01232">
    <property type="entry name" value="Mannitol_dh"/>
    <property type="match status" value="1"/>
</dbReference>
<organism evidence="3 4">
    <name type="scientific">Globodera pallida</name>
    <name type="common">Potato cyst nematode worm</name>
    <name type="synonym">Heterodera pallida</name>
    <dbReference type="NCBI Taxonomy" id="36090"/>
    <lineage>
        <taxon>Eukaryota</taxon>
        <taxon>Metazoa</taxon>
        <taxon>Ecdysozoa</taxon>
        <taxon>Nematoda</taxon>
        <taxon>Chromadorea</taxon>
        <taxon>Rhabditida</taxon>
        <taxon>Tylenchina</taxon>
        <taxon>Tylenchomorpha</taxon>
        <taxon>Tylenchoidea</taxon>
        <taxon>Heteroderidae</taxon>
        <taxon>Heteroderinae</taxon>
        <taxon>Globodera</taxon>
    </lineage>
</organism>
<evidence type="ECO:0000259" key="2">
    <source>
        <dbReference type="Pfam" id="PF01232"/>
    </source>
</evidence>
<keyword evidence="1" id="KW-0560">Oxidoreductase</keyword>
<dbReference type="GO" id="GO:0016616">
    <property type="term" value="F:oxidoreductase activity, acting on the CH-OH group of donors, NAD or NADP as acceptor"/>
    <property type="evidence" value="ECO:0007669"/>
    <property type="project" value="TreeGrafter"/>
</dbReference>
<dbReference type="Proteomes" id="UP000050741">
    <property type="component" value="Unassembled WGS sequence"/>
</dbReference>
<reference evidence="3" key="1">
    <citation type="submission" date="2013-12" db="EMBL/GenBank/DDBJ databases">
        <authorList>
            <person name="Aslett M."/>
        </authorList>
    </citation>
    <scope>NUCLEOTIDE SEQUENCE [LARGE SCALE GENOMIC DNA]</scope>
    <source>
        <strain evidence="3">Lindley</strain>
    </source>
</reference>
<evidence type="ECO:0000256" key="1">
    <source>
        <dbReference type="ARBA" id="ARBA00023002"/>
    </source>
</evidence>
<reference evidence="4" key="3">
    <citation type="submission" date="2016-06" db="UniProtKB">
        <authorList>
            <consortium name="WormBaseParasite"/>
        </authorList>
    </citation>
    <scope>IDENTIFICATION</scope>
</reference>
<name>A0A183C6W0_GLOPA</name>
<sequence>MADAKNPDNPRTVFGLIVTALRRRRENGTQPFTVLSCDNITKNGDMARNACVGTARALAQPVYAHPVTVTESH</sequence>
<dbReference type="WBParaSite" id="GPLIN_000860600">
    <property type="protein sequence ID" value="GPLIN_000860600"/>
    <property type="gene ID" value="GPLIN_000860600"/>
</dbReference>